<gene>
    <name evidence="4" type="ORF">ACFSJG_02500</name>
</gene>
<keyword evidence="2 3" id="KW-0472">Membrane</keyword>
<sequence>MTSDLMLTDTPATAGDHAVDTSPIPAARGIGGVRVRLGAVLMGLAVLASTSLAVGLYVLQYRPDAQSGAAAADAAREAAVAGSTALLSYAPDTLDADLTTAKSHLTGDFLTYYTQFADEVVAPAAREKSVKTTAEVVRSAVSDLAPDSAKVLIFTNQTTTSSEKPDPTTTASSVLVSLTKEHGTWLISSFDPV</sequence>
<evidence type="ECO:0000256" key="2">
    <source>
        <dbReference type="ARBA" id="ARBA00023136"/>
    </source>
</evidence>
<keyword evidence="3" id="KW-0812">Transmembrane</keyword>
<keyword evidence="3" id="KW-1133">Transmembrane helix</keyword>
<name>A0ABW4NYF0_9NOCA</name>
<comment type="caution">
    <text evidence="4">The sequence shown here is derived from an EMBL/GenBank/DDBJ whole genome shotgun (WGS) entry which is preliminary data.</text>
</comment>
<evidence type="ECO:0000256" key="1">
    <source>
        <dbReference type="ARBA" id="ARBA00004370"/>
    </source>
</evidence>
<comment type="subcellular location">
    <subcellularLocation>
        <location evidence="1">Membrane</location>
    </subcellularLocation>
</comment>
<reference evidence="5" key="1">
    <citation type="journal article" date="2019" name="Int. J. Syst. Evol. Microbiol.">
        <title>The Global Catalogue of Microorganisms (GCM) 10K type strain sequencing project: providing services to taxonomists for standard genome sequencing and annotation.</title>
        <authorList>
            <consortium name="The Broad Institute Genomics Platform"/>
            <consortium name="The Broad Institute Genome Sequencing Center for Infectious Disease"/>
            <person name="Wu L."/>
            <person name="Ma J."/>
        </authorList>
    </citation>
    <scope>NUCLEOTIDE SEQUENCE [LARGE SCALE GENOMIC DNA]</scope>
    <source>
        <strain evidence="5">DT72</strain>
    </source>
</reference>
<dbReference type="Proteomes" id="UP001597286">
    <property type="component" value="Unassembled WGS sequence"/>
</dbReference>
<evidence type="ECO:0000256" key="3">
    <source>
        <dbReference type="SAM" id="Phobius"/>
    </source>
</evidence>
<protein>
    <submittedName>
        <fullName evidence="4">Twin-arginine translocation pathway signal</fullName>
    </submittedName>
</protein>
<dbReference type="RefSeq" id="WP_378483630.1">
    <property type="nucleotide sequence ID" value="NZ_JBHUFB010000003.1"/>
</dbReference>
<evidence type="ECO:0000313" key="4">
    <source>
        <dbReference type="EMBL" id="MFD1811074.1"/>
    </source>
</evidence>
<dbReference type="EMBL" id="JBHUFB010000003">
    <property type="protein sequence ID" value="MFD1811074.1"/>
    <property type="molecule type" value="Genomic_DNA"/>
</dbReference>
<dbReference type="PANTHER" id="PTHR37042:SF4">
    <property type="entry name" value="OUTER MEMBRANE PROTEIN RV1973"/>
    <property type="match status" value="1"/>
</dbReference>
<keyword evidence="5" id="KW-1185">Reference proteome</keyword>
<evidence type="ECO:0000313" key="5">
    <source>
        <dbReference type="Proteomes" id="UP001597286"/>
    </source>
</evidence>
<feature type="transmembrane region" description="Helical" evidence="3">
    <location>
        <begin position="37"/>
        <end position="59"/>
    </location>
</feature>
<proteinExistence type="predicted"/>
<organism evidence="4 5">
    <name type="scientific">Rhodococcus gannanensis</name>
    <dbReference type="NCBI Taxonomy" id="1960308"/>
    <lineage>
        <taxon>Bacteria</taxon>
        <taxon>Bacillati</taxon>
        <taxon>Actinomycetota</taxon>
        <taxon>Actinomycetes</taxon>
        <taxon>Mycobacteriales</taxon>
        <taxon>Nocardiaceae</taxon>
        <taxon>Rhodococcus</taxon>
    </lineage>
</organism>
<accession>A0ABW4NYF0</accession>
<dbReference type="PANTHER" id="PTHR37042">
    <property type="entry name" value="OUTER MEMBRANE PROTEIN RV1973"/>
    <property type="match status" value="1"/>
</dbReference>